<evidence type="ECO:0000313" key="2">
    <source>
        <dbReference type="EMBL" id="SIS49092.1"/>
    </source>
</evidence>
<evidence type="ECO:0000313" key="3">
    <source>
        <dbReference type="Proteomes" id="UP000186795"/>
    </source>
</evidence>
<proteinExistence type="predicted"/>
<dbReference type="EMBL" id="FTOD01000002">
    <property type="protein sequence ID" value="SIS49092.1"/>
    <property type="molecule type" value="Genomic_DNA"/>
</dbReference>
<dbReference type="InterPro" id="IPR009996">
    <property type="entry name" value="YycH"/>
</dbReference>
<dbReference type="RefSeq" id="WP_076523678.1">
    <property type="nucleotide sequence ID" value="NZ_CP048103.1"/>
</dbReference>
<dbReference type="OrthoDB" id="2382185at2"/>
<reference evidence="3" key="1">
    <citation type="submission" date="2017-01" db="EMBL/GenBank/DDBJ databases">
        <authorList>
            <person name="Varghese N."/>
            <person name="Submissions S."/>
        </authorList>
    </citation>
    <scope>NUCLEOTIDE SEQUENCE [LARGE SCALE GENOMIC DNA]</scope>
    <source>
        <strain evidence="3">DSM 45196</strain>
    </source>
</reference>
<sequence length="462" mass="52555">MKEHLKSLALIFLVGASLLQTGILWYSSPSYQEKRNVEDIPKIGHETFQKKGGYQLISPGEILVHREGKQRRILPGKEYWALTDQLHHARLEDIRSVEPSPAQWAGLMKDEPGLELRFHQDFPANVVNTFFSGNEEIEGLQYINRIWLFGEGDNNRVTIWLISDREQSVLEGTALIRDYTEWLDQTAGIDGELLHPVFPDGKSTLDKKSLRDGEIPYAFYLPKDSLPVNRLTFRLKKIDVNDMILILFRNPYNPKKTQVFDSTYIYMDSDSGRTLQHNEQNQTMVYNNPMNDTGGEASPGSDLATITTFMNRHNGWTGDFLLNRVEMDLNNGSNNYVFQLYLKGYPVYASAQHSGLDTIRLTARQGVSTYERSLHYFSPRPVREEKGWLPTQDEVLAALKSVGSDWSDLRSIHPGYQTALKGKKMELEPVWVVQFHNGKQGFLAATEGGRGAKWTGAEPNPS</sequence>
<evidence type="ECO:0000259" key="1">
    <source>
        <dbReference type="Pfam" id="PF07435"/>
    </source>
</evidence>
<dbReference type="Pfam" id="PF07435">
    <property type="entry name" value="YycH"/>
    <property type="match status" value="1"/>
</dbReference>
<keyword evidence="3" id="KW-1185">Reference proteome</keyword>
<dbReference type="AlphaFoldDB" id="A0A1N7JI94"/>
<feature type="domain" description="Regulatory protein YycH" evidence="1">
    <location>
        <begin position="3"/>
        <end position="437"/>
    </location>
</feature>
<gene>
    <name evidence="2" type="ORF">SAMN05421790_102139</name>
</gene>
<name>A0A1N7JI94_9BACL</name>
<dbReference type="Gene3D" id="3.30.310.160">
    <property type="entry name" value="YycH protein, domain 2"/>
    <property type="match status" value="1"/>
</dbReference>
<organism evidence="2 3">
    <name type="scientific">Kroppenstedtia eburnea</name>
    <dbReference type="NCBI Taxonomy" id="714067"/>
    <lineage>
        <taxon>Bacteria</taxon>
        <taxon>Bacillati</taxon>
        <taxon>Bacillota</taxon>
        <taxon>Bacilli</taxon>
        <taxon>Bacillales</taxon>
        <taxon>Thermoactinomycetaceae</taxon>
        <taxon>Kroppenstedtia</taxon>
    </lineage>
</organism>
<dbReference type="InterPro" id="IPR042274">
    <property type="entry name" value="YycH/YycI_2"/>
</dbReference>
<dbReference type="Proteomes" id="UP000186795">
    <property type="component" value="Unassembled WGS sequence"/>
</dbReference>
<accession>A0A1N7JI94</accession>
<dbReference type="CDD" id="cd15787">
    <property type="entry name" value="YycH_N"/>
    <property type="match status" value="1"/>
</dbReference>
<protein>
    <submittedName>
        <fullName evidence="2">Two-component signal transduction system YycFG, regulatory protein YycH</fullName>
    </submittedName>
</protein>